<gene>
    <name evidence="4" type="ORF">VIN30_09465</name>
</gene>
<dbReference type="Pfam" id="PF00023">
    <property type="entry name" value="Ank"/>
    <property type="match status" value="1"/>
</dbReference>
<evidence type="ECO:0000256" key="3">
    <source>
        <dbReference type="PROSITE-ProRule" id="PRU00023"/>
    </source>
</evidence>
<name>A0ABU6IJS7_9ACTN</name>
<dbReference type="SMART" id="SM00248">
    <property type="entry name" value="ANK"/>
    <property type="match status" value="8"/>
</dbReference>
<dbReference type="Pfam" id="PF12796">
    <property type="entry name" value="Ank_2"/>
    <property type="match status" value="2"/>
</dbReference>
<keyword evidence="5" id="KW-1185">Reference proteome</keyword>
<dbReference type="PROSITE" id="PS50297">
    <property type="entry name" value="ANK_REP_REGION"/>
    <property type="match status" value="4"/>
</dbReference>
<dbReference type="InterPro" id="IPR036770">
    <property type="entry name" value="Ankyrin_rpt-contain_sf"/>
</dbReference>
<dbReference type="PANTHER" id="PTHR24123:SF33">
    <property type="entry name" value="PROTEIN HOS4"/>
    <property type="match status" value="1"/>
</dbReference>
<feature type="repeat" description="ANK" evidence="3">
    <location>
        <begin position="216"/>
        <end position="248"/>
    </location>
</feature>
<accession>A0ABU6IJS7</accession>
<evidence type="ECO:0000256" key="1">
    <source>
        <dbReference type="ARBA" id="ARBA00022737"/>
    </source>
</evidence>
<evidence type="ECO:0000313" key="5">
    <source>
        <dbReference type="Proteomes" id="UP001349994"/>
    </source>
</evidence>
<feature type="repeat" description="ANK" evidence="3">
    <location>
        <begin position="183"/>
        <end position="215"/>
    </location>
</feature>
<dbReference type="InterPro" id="IPR002110">
    <property type="entry name" value="Ankyrin_rpt"/>
</dbReference>
<keyword evidence="2 3" id="KW-0040">ANK repeat</keyword>
<reference evidence="4 5" key="1">
    <citation type="submission" date="2024-01" db="EMBL/GenBank/DDBJ databases">
        <title>novel species in genus Adlercreutzia.</title>
        <authorList>
            <person name="Liu X."/>
        </authorList>
    </citation>
    <scope>NUCLEOTIDE SEQUENCE [LARGE SCALE GENOMIC DNA]</scope>
    <source>
        <strain evidence="4 5">R7</strain>
    </source>
</reference>
<dbReference type="PANTHER" id="PTHR24123">
    <property type="entry name" value="ANKYRIN REPEAT-CONTAINING"/>
    <property type="match status" value="1"/>
</dbReference>
<evidence type="ECO:0000256" key="2">
    <source>
        <dbReference type="ARBA" id="ARBA00023043"/>
    </source>
</evidence>
<comment type="caution">
    <text evidence="4">The sequence shown here is derived from an EMBL/GenBank/DDBJ whole genome shotgun (WGS) entry which is preliminary data.</text>
</comment>
<dbReference type="Gene3D" id="1.25.40.20">
    <property type="entry name" value="Ankyrin repeat-containing domain"/>
    <property type="match status" value="4"/>
</dbReference>
<protein>
    <submittedName>
        <fullName evidence="4">Ankyrin repeat domain-containing protein</fullName>
    </submittedName>
</protein>
<dbReference type="Proteomes" id="UP001349994">
    <property type="component" value="Unassembled WGS sequence"/>
</dbReference>
<proteinExistence type="predicted"/>
<feature type="repeat" description="ANK" evidence="3">
    <location>
        <begin position="249"/>
        <end position="281"/>
    </location>
</feature>
<evidence type="ECO:0000313" key="4">
    <source>
        <dbReference type="EMBL" id="MEC4176672.1"/>
    </source>
</evidence>
<dbReference type="RefSeq" id="WP_338211120.1">
    <property type="nucleotide sequence ID" value="NZ_JAYMFF010000019.1"/>
</dbReference>
<sequence>MDWKLYRTIFQNGMCNAARSIPPLVLRKMAAIRDERGLTLLHYAIGGPTLSDGDSSDLSEDTDRLSLAEMLLMVGANPLAETNSGQSAIALAQAQNRPDLFALVDCYATCRETGNSAAYRWLYRSLDPEATALFSAVSQNDAETTLMLLRQGNDPNERSFTDSLTIPYHISSHDAAIIPAVRPGMTNLYHACLRGYEDIAHLLLEAGADPNARVHNGLFPLYTAAESGYYRIVEDLIAHGADINQVTPKNCTALLNAAEEGHLSTVRCLLAHGADPSIANKAGGTPSSNAERYGHYSVAAFLENASRPGDLETLLARSSVLRDFALMDDNIRQEAGLPPSLAKAIMLGDSQLVAKAIAAGANVNERDTYNNTIVTPIVEAARQRSQEILDILLKAGADPNFAQANGETALGLAAQNSDYSIAATLLDAGADPNAITPVGPPMVVAANIAIMDLLMSHGANPNKPDADEDLPIVGSIVCRDYEASYFLRLAGSDLQHKNLQGKTPLDIARSLHDEQMASALLAPRYEAPSLEINIDPIRNELANRMNKLINDEYSASFLPSRSVLCDAADISEKQKTDLGKMRDLATIATKEKRKGNLQRANELYMAACSLDSIFDTDVLWGWIKVLLLAKNFKDANYVMRYFSTICARDNARREQLEDTPLDGLPISARTFDFDGYTAFYEFTNTFPLDQNEVEQKIRAFGGSHAWENYRLTTDEYDKFLRYFGIDDTYRNLGVDA</sequence>
<dbReference type="PROSITE" id="PS50088">
    <property type="entry name" value="ANK_REPEAT"/>
    <property type="match status" value="4"/>
</dbReference>
<feature type="repeat" description="ANK" evidence="3">
    <location>
        <begin position="405"/>
        <end position="437"/>
    </location>
</feature>
<keyword evidence="1" id="KW-0677">Repeat</keyword>
<dbReference type="InterPro" id="IPR051165">
    <property type="entry name" value="Multifunctional_ANK_Repeat"/>
</dbReference>
<dbReference type="SUPFAM" id="SSF48403">
    <property type="entry name" value="Ankyrin repeat"/>
    <property type="match status" value="3"/>
</dbReference>
<organism evidence="4 5">
    <name type="scientific">Adlercreutzia wanghongyangiae</name>
    <dbReference type="NCBI Taxonomy" id="3111451"/>
    <lineage>
        <taxon>Bacteria</taxon>
        <taxon>Bacillati</taxon>
        <taxon>Actinomycetota</taxon>
        <taxon>Coriobacteriia</taxon>
        <taxon>Eggerthellales</taxon>
        <taxon>Eggerthellaceae</taxon>
        <taxon>Adlercreutzia</taxon>
    </lineage>
</organism>
<dbReference type="EMBL" id="JAYMFF010000019">
    <property type="protein sequence ID" value="MEC4176672.1"/>
    <property type="molecule type" value="Genomic_DNA"/>
</dbReference>